<evidence type="ECO:0008006" key="3">
    <source>
        <dbReference type="Google" id="ProtNLM"/>
    </source>
</evidence>
<dbReference type="EMBL" id="KL584853">
    <property type="protein sequence ID" value="KEQ58675.1"/>
    <property type="molecule type" value="Genomic_DNA"/>
</dbReference>
<evidence type="ECO:0000313" key="2">
    <source>
        <dbReference type="Proteomes" id="UP000030672"/>
    </source>
</evidence>
<dbReference type="Proteomes" id="UP000030672">
    <property type="component" value="Unassembled WGS sequence"/>
</dbReference>
<dbReference type="HOGENOM" id="CLU_590481_0_0_1"/>
<dbReference type="AlphaFoldDB" id="A0A074VDC9"/>
<organism evidence="1 2">
    <name type="scientific">Aureobasidium melanogenum (strain CBS 110374)</name>
    <name type="common">Aureobasidium pullulans var. melanogenum</name>
    <dbReference type="NCBI Taxonomy" id="1043003"/>
    <lineage>
        <taxon>Eukaryota</taxon>
        <taxon>Fungi</taxon>
        <taxon>Dikarya</taxon>
        <taxon>Ascomycota</taxon>
        <taxon>Pezizomycotina</taxon>
        <taxon>Dothideomycetes</taxon>
        <taxon>Dothideomycetidae</taxon>
        <taxon>Dothideales</taxon>
        <taxon>Saccotheciaceae</taxon>
        <taxon>Aureobasidium</taxon>
    </lineage>
</organism>
<dbReference type="RefSeq" id="XP_040875698.1">
    <property type="nucleotide sequence ID" value="XM_041025354.1"/>
</dbReference>
<gene>
    <name evidence="1" type="ORF">M437DRAFT_69821</name>
</gene>
<sequence length="463" mass="53047">MSAAQQVLSLPEVLSLILEYLEFEREALYSAHLVNTTWARYTHEVLWRNAPLSALSAIEPARQQQFANMIRVSFSWTPCYPGDLDKLSFPLLERCLFEAADLFNLPDMHLILPPFFKSSPQYLDMWLKCVDAPGNLHYYRRQGLWEDKLDQDLVKKKAGQILARLASQEIYEEFFFYAITIDLEAVDFVLNVITKRPIFPNLKHFGAFVRRDAIRILFPYLPRTLLSLLLCVGSLAGPYFELATQFTCLESLTIIGCEDILGVFSVQCLGRLHSLRSLAIELLPLNETRQYGRPADQATQAAPFPDIEFEVMTSGLPLLHTLVLNIPCRLSLPALSSLAINCPLLKIFKTSTELDIDRWGAREDLDFPALNELVLTHGEYGDLWGGTRHETQWSSPSWRGRPRMHLVNEEDVDPVRPGIILRHCPNLFLLHLDCKDYGMFELGQIRAREGRHRWWDNVLGSAF</sequence>
<protein>
    <recommendedName>
        <fullName evidence="3">F-box domain-containing protein</fullName>
    </recommendedName>
</protein>
<name>A0A074VDC9_AURM1</name>
<keyword evidence="2" id="KW-1185">Reference proteome</keyword>
<proteinExistence type="predicted"/>
<evidence type="ECO:0000313" key="1">
    <source>
        <dbReference type="EMBL" id="KEQ58675.1"/>
    </source>
</evidence>
<accession>A0A074VDC9</accession>
<reference evidence="1 2" key="1">
    <citation type="journal article" date="2014" name="BMC Genomics">
        <title>Genome sequencing of four Aureobasidium pullulans varieties: biotechnological potential, stress tolerance, and description of new species.</title>
        <authorList>
            <person name="Gostin Ar C."/>
            <person name="Ohm R.A."/>
            <person name="Kogej T."/>
            <person name="Sonjak S."/>
            <person name="Turk M."/>
            <person name="Zajc J."/>
            <person name="Zalar P."/>
            <person name="Grube M."/>
            <person name="Sun H."/>
            <person name="Han J."/>
            <person name="Sharma A."/>
            <person name="Chiniquy J."/>
            <person name="Ngan C.Y."/>
            <person name="Lipzen A."/>
            <person name="Barry K."/>
            <person name="Grigoriev I.V."/>
            <person name="Gunde-Cimerman N."/>
        </authorList>
    </citation>
    <scope>NUCLEOTIDE SEQUENCE [LARGE SCALE GENOMIC DNA]</scope>
    <source>
        <strain evidence="1 2">CBS 110374</strain>
    </source>
</reference>
<dbReference type="GeneID" id="63918727"/>